<evidence type="ECO:0000313" key="1">
    <source>
        <dbReference type="EMBL" id="DAD68633.1"/>
    </source>
</evidence>
<reference evidence="1" key="1">
    <citation type="journal article" date="2021" name="Proc. Natl. Acad. Sci. U.S.A.">
        <title>A Catalog of Tens of Thousands of Viruses from Human Metagenomes Reveals Hidden Associations with Chronic Diseases.</title>
        <authorList>
            <person name="Tisza M.J."/>
            <person name="Buck C.B."/>
        </authorList>
    </citation>
    <scope>NUCLEOTIDE SEQUENCE</scope>
    <source>
        <strain evidence="1">CtABi4</strain>
    </source>
</reference>
<dbReference type="EMBL" id="BK014705">
    <property type="protein sequence ID" value="DAD68633.1"/>
    <property type="molecule type" value="Genomic_DNA"/>
</dbReference>
<sequence>MRAVCVVCGYFIQIITFLIVRFTEKCKIC</sequence>
<accession>A0A8S5LFL9</accession>
<proteinExistence type="predicted"/>
<name>A0A8S5LFL9_9CAUD</name>
<organism evidence="1">
    <name type="scientific">Siphoviridae sp. ctABi4</name>
    <dbReference type="NCBI Taxonomy" id="2823566"/>
    <lineage>
        <taxon>Viruses</taxon>
        <taxon>Duplodnaviria</taxon>
        <taxon>Heunggongvirae</taxon>
        <taxon>Uroviricota</taxon>
        <taxon>Caudoviricetes</taxon>
    </lineage>
</organism>
<protein>
    <submittedName>
        <fullName evidence="1">Uncharacterized protein</fullName>
    </submittedName>
</protein>